<name>A0A318JIB3_9BURK</name>
<dbReference type="OrthoDB" id="7021542at2"/>
<evidence type="ECO:0000313" key="1">
    <source>
        <dbReference type="EMBL" id="PXX46962.1"/>
    </source>
</evidence>
<reference evidence="1 2" key="1">
    <citation type="submission" date="2018-05" db="EMBL/GenBank/DDBJ databases">
        <title>Genomic Encyclopedia of Type Strains, Phase IV (KMG-IV): sequencing the most valuable type-strain genomes for metagenomic binning, comparative biology and taxonomic classification.</title>
        <authorList>
            <person name="Goeker M."/>
        </authorList>
    </citation>
    <scope>NUCLEOTIDE SEQUENCE [LARGE SCALE GENOMIC DNA]</scope>
    <source>
        <strain evidence="1 2">DSM 19792</strain>
    </source>
</reference>
<proteinExistence type="predicted"/>
<dbReference type="AlphaFoldDB" id="A0A318JIB3"/>
<dbReference type="RefSeq" id="WP_110253395.1">
    <property type="nucleotide sequence ID" value="NZ_QJKB01000001.1"/>
</dbReference>
<evidence type="ECO:0000313" key="2">
    <source>
        <dbReference type="Proteomes" id="UP000247792"/>
    </source>
</evidence>
<dbReference type="EMBL" id="QJKB01000001">
    <property type="protein sequence ID" value="PXX46962.1"/>
    <property type="molecule type" value="Genomic_DNA"/>
</dbReference>
<sequence>MITTNDSYLARNIFPSKDSPVYNWLCVDLELNAPYFFVEYVQIEEYSRLTGRKIVSNFSDLEKICKLIRSDANLELTQISLLSPDWLNKSTGWQLNELSDVQFGNFGQKEPWVQIYTLKDGRHLIETKLNLDIEDALELQSRFSVQAYL</sequence>
<protein>
    <submittedName>
        <fullName evidence="1">Uncharacterized protein</fullName>
    </submittedName>
</protein>
<gene>
    <name evidence="1" type="ORF">DFR42_101538</name>
</gene>
<dbReference type="Proteomes" id="UP000247792">
    <property type="component" value="Unassembled WGS sequence"/>
</dbReference>
<comment type="caution">
    <text evidence="1">The sequence shown here is derived from an EMBL/GenBank/DDBJ whole genome shotgun (WGS) entry which is preliminary data.</text>
</comment>
<accession>A0A318JIB3</accession>
<organism evidence="1 2">
    <name type="scientific">Undibacterium pigrum</name>
    <dbReference type="NCBI Taxonomy" id="401470"/>
    <lineage>
        <taxon>Bacteria</taxon>
        <taxon>Pseudomonadati</taxon>
        <taxon>Pseudomonadota</taxon>
        <taxon>Betaproteobacteria</taxon>
        <taxon>Burkholderiales</taxon>
        <taxon>Oxalobacteraceae</taxon>
        <taxon>Undibacterium</taxon>
    </lineage>
</organism>
<keyword evidence="2" id="KW-1185">Reference proteome</keyword>